<organism evidence="1 2">
    <name type="scientific">Sphingobacterium multivorum</name>
    <dbReference type="NCBI Taxonomy" id="28454"/>
    <lineage>
        <taxon>Bacteria</taxon>
        <taxon>Pseudomonadati</taxon>
        <taxon>Bacteroidota</taxon>
        <taxon>Sphingobacteriia</taxon>
        <taxon>Sphingobacteriales</taxon>
        <taxon>Sphingobacteriaceae</taxon>
        <taxon>Sphingobacterium</taxon>
    </lineage>
</organism>
<name>A0A2X2K512_SPHMU</name>
<gene>
    <name evidence="1" type="ORF">NCTC11343_05829</name>
</gene>
<protein>
    <submittedName>
        <fullName evidence="1">Uncharacterized protein</fullName>
    </submittedName>
</protein>
<reference evidence="1 2" key="1">
    <citation type="submission" date="2018-06" db="EMBL/GenBank/DDBJ databases">
        <authorList>
            <consortium name="Pathogen Informatics"/>
            <person name="Doyle S."/>
        </authorList>
    </citation>
    <scope>NUCLEOTIDE SEQUENCE [LARGE SCALE GENOMIC DNA]</scope>
    <source>
        <strain evidence="1 2">NCTC11343</strain>
    </source>
</reference>
<dbReference type="EMBL" id="UAUU01000011">
    <property type="protein sequence ID" value="SPZ95195.1"/>
    <property type="molecule type" value="Genomic_DNA"/>
</dbReference>
<accession>A0A2X2K512</accession>
<sequence length="83" mass="9768">MNKLLYLFILVIAFNSCKTRQVKEQALIQDCPEEKIVNKIPGPPVKGESEKVYYIYQGKRISPKQFDQEWLEKNCDIKETVVY</sequence>
<evidence type="ECO:0000313" key="1">
    <source>
        <dbReference type="EMBL" id="SPZ95195.1"/>
    </source>
</evidence>
<dbReference type="AlphaFoldDB" id="A0A2X2K512"/>
<dbReference type="RefSeq" id="WP_046673571.1">
    <property type="nucleotide sequence ID" value="NZ_CP069793.1"/>
</dbReference>
<dbReference type="Proteomes" id="UP000251241">
    <property type="component" value="Unassembled WGS sequence"/>
</dbReference>
<proteinExistence type="predicted"/>
<dbReference type="GeneID" id="97180554"/>
<evidence type="ECO:0000313" key="2">
    <source>
        <dbReference type="Proteomes" id="UP000251241"/>
    </source>
</evidence>